<proteinExistence type="predicted"/>
<dbReference type="PRINTS" id="PR00455">
    <property type="entry name" value="HTHTETR"/>
</dbReference>
<keyword evidence="2 4" id="KW-0238">DNA-binding</keyword>
<name>A0A2G3PH13_WILMA</name>
<organism evidence="6 7">
    <name type="scientific">Williamsia marianensis</name>
    <dbReference type="NCBI Taxonomy" id="85044"/>
    <lineage>
        <taxon>Bacteria</taxon>
        <taxon>Bacillati</taxon>
        <taxon>Actinomycetota</taxon>
        <taxon>Actinomycetes</taxon>
        <taxon>Mycobacteriales</taxon>
        <taxon>Nocardiaceae</taxon>
        <taxon>Williamsia</taxon>
    </lineage>
</organism>
<feature type="domain" description="HTH tetR-type" evidence="5">
    <location>
        <begin position="15"/>
        <end position="75"/>
    </location>
</feature>
<comment type="caution">
    <text evidence="6">The sequence shown here is derived from an EMBL/GenBank/DDBJ whole genome shotgun (WGS) entry which is preliminary data.</text>
</comment>
<dbReference type="PANTHER" id="PTHR30055:SF220">
    <property type="entry name" value="TETR-FAMILY REGULATORY PROTEIN"/>
    <property type="match status" value="1"/>
</dbReference>
<dbReference type="AlphaFoldDB" id="A0A2G3PH13"/>
<evidence type="ECO:0000256" key="1">
    <source>
        <dbReference type="ARBA" id="ARBA00023015"/>
    </source>
</evidence>
<dbReference type="EMBL" id="PEBD01000010">
    <property type="protein sequence ID" value="PHV65105.1"/>
    <property type="molecule type" value="Genomic_DNA"/>
</dbReference>
<dbReference type="Gene3D" id="1.10.357.10">
    <property type="entry name" value="Tetracycline Repressor, domain 2"/>
    <property type="match status" value="1"/>
</dbReference>
<dbReference type="SUPFAM" id="SSF48498">
    <property type="entry name" value="Tetracyclin repressor-like, C-terminal domain"/>
    <property type="match status" value="1"/>
</dbReference>
<reference evidence="6 7" key="1">
    <citation type="submission" date="2017-10" db="EMBL/GenBank/DDBJ databases">
        <title>The draft genome sequence of Williamsia sp. BULT 1.1 isolated from the semi-arid grassland soils from South Africa.</title>
        <authorList>
            <person name="Kabwe M.H."/>
            <person name="Govender N."/>
            <person name="Mutseka Lunga P."/>
            <person name="Vikram S."/>
            <person name="Makhalanyane T.P."/>
        </authorList>
    </citation>
    <scope>NUCLEOTIDE SEQUENCE [LARGE SCALE GENOMIC DNA]</scope>
    <source>
        <strain evidence="6 7">BULT 1.1</strain>
    </source>
</reference>
<dbReference type="InterPro" id="IPR036271">
    <property type="entry name" value="Tet_transcr_reg_TetR-rel_C_sf"/>
</dbReference>
<sequence length="197" mass="20912">MASKSPRTASRTPAGDVRGLLLNAALRVLDTHGVRGLTVRAVASEAKVAPMGVYNHFDGKDGLINALVTEGFSQLRKMIGSVVDSDPGVRLNRAGHTYRAFAHKSPTLYRLMFSGQCAPEGEVGEAALGALTEIVRYGQAAGTIRAGEPMDLTLQIWSCVHGAVSLELDGAGPPDTTNHWEFIYAQTLDLISRGVAP</sequence>
<evidence type="ECO:0000313" key="7">
    <source>
        <dbReference type="Proteomes" id="UP000225108"/>
    </source>
</evidence>
<keyword evidence="1" id="KW-0805">Transcription regulation</keyword>
<keyword evidence="3" id="KW-0804">Transcription</keyword>
<dbReference type="PROSITE" id="PS50977">
    <property type="entry name" value="HTH_TETR_2"/>
    <property type="match status" value="1"/>
</dbReference>
<dbReference type="SUPFAM" id="SSF46689">
    <property type="entry name" value="Homeodomain-like"/>
    <property type="match status" value="1"/>
</dbReference>
<evidence type="ECO:0000256" key="2">
    <source>
        <dbReference type="ARBA" id="ARBA00023125"/>
    </source>
</evidence>
<dbReference type="PANTHER" id="PTHR30055">
    <property type="entry name" value="HTH-TYPE TRANSCRIPTIONAL REGULATOR RUTR"/>
    <property type="match status" value="1"/>
</dbReference>
<evidence type="ECO:0000259" key="5">
    <source>
        <dbReference type="PROSITE" id="PS50977"/>
    </source>
</evidence>
<protein>
    <submittedName>
        <fullName evidence="6">TetR family transcriptional regulator</fullName>
    </submittedName>
</protein>
<dbReference type="Proteomes" id="UP000225108">
    <property type="component" value="Unassembled WGS sequence"/>
</dbReference>
<accession>A0A2G3PH13</accession>
<dbReference type="InterPro" id="IPR001647">
    <property type="entry name" value="HTH_TetR"/>
</dbReference>
<dbReference type="Pfam" id="PF13305">
    <property type="entry name" value="TetR_C_33"/>
    <property type="match status" value="1"/>
</dbReference>
<dbReference type="InterPro" id="IPR050109">
    <property type="entry name" value="HTH-type_TetR-like_transc_reg"/>
</dbReference>
<dbReference type="InterPro" id="IPR009057">
    <property type="entry name" value="Homeodomain-like_sf"/>
</dbReference>
<evidence type="ECO:0000256" key="4">
    <source>
        <dbReference type="PROSITE-ProRule" id="PRU00335"/>
    </source>
</evidence>
<dbReference type="GO" id="GO:0003700">
    <property type="term" value="F:DNA-binding transcription factor activity"/>
    <property type="evidence" value="ECO:0007669"/>
    <property type="project" value="TreeGrafter"/>
</dbReference>
<dbReference type="RefSeq" id="WP_099383531.1">
    <property type="nucleotide sequence ID" value="NZ_PEBD01000010.1"/>
</dbReference>
<dbReference type="InterPro" id="IPR025996">
    <property type="entry name" value="MT1864/Rv1816-like_C"/>
</dbReference>
<dbReference type="Pfam" id="PF00440">
    <property type="entry name" value="TetR_N"/>
    <property type="match status" value="1"/>
</dbReference>
<dbReference type="GO" id="GO:0000976">
    <property type="term" value="F:transcription cis-regulatory region binding"/>
    <property type="evidence" value="ECO:0007669"/>
    <property type="project" value="TreeGrafter"/>
</dbReference>
<gene>
    <name evidence="6" type="ORF">CSW57_14775</name>
</gene>
<feature type="DNA-binding region" description="H-T-H motif" evidence="4">
    <location>
        <begin position="38"/>
        <end position="57"/>
    </location>
</feature>
<evidence type="ECO:0000256" key="3">
    <source>
        <dbReference type="ARBA" id="ARBA00023163"/>
    </source>
</evidence>
<evidence type="ECO:0000313" key="6">
    <source>
        <dbReference type="EMBL" id="PHV65105.1"/>
    </source>
</evidence>